<keyword evidence="4 12" id="KW-0894">Sodium channel</keyword>
<proteinExistence type="inferred from homology"/>
<gene>
    <name evidence="13" type="ORF">TPAB3V08_LOCUS12841</name>
</gene>
<evidence type="ECO:0000256" key="6">
    <source>
        <dbReference type="ARBA" id="ARBA00022989"/>
    </source>
</evidence>
<name>A0ABN7PDL2_TIMPD</name>
<accession>A0ABN7PDL2</accession>
<comment type="subcellular location">
    <subcellularLocation>
        <location evidence="1">Membrane</location>
        <topology evidence="1">Multi-pass membrane protein</topology>
    </subcellularLocation>
</comment>
<feature type="non-terminal residue" evidence="13">
    <location>
        <position position="1"/>
    </location>
</feature>
<keyword evidence="6" id="KW-1133">Transmembrane helix</keyword>
<evidence type="ECO:0000256" key="12">
    <source>
        <dbReference type="RuleBase" id="RU000679"/>
    </source>
</evidence>
<dbReference type="InterPro" id="IPR001873">
    <property type="entry name" value="ENaC"/>
</dbReference>
<keyword evidence="14" id="KW-1185">Reference proteome</keyword>
<protein>
    <submittedName>
        <fullName evidence="13">Uncharacterized protein</fullName>
    </submittedName>
</protein>
<evidence type="ECO:0000256" key="2">
    <source>
        <dbReference type="ARBA" id="ARBA00007193"/>
    </source>
</evidence>
<evidence type="ECO:0000313" key="13">
    <source>
        <dbReference type="EMBL" id="CAG2065898.1"/>
    </source>
</evidence>
<evidence type="ECO:0000256" key="1">
    <source>
        <dbReference type="ARBA" id="ARBA00004141"/>
    </source>
</evidence>
<feature type="non-terminal residue" evidence="13">
    <location>
        <position position="88"/>
    </location>
</feature>
<sequence length="88" mass="10323">WENDISYASVPCEYIYDPQNRSILNNSVISQFMIQAAPTCDEMMTEMKWQGEKLNACDHFKQIATEDGICYTFNMMPFHQLLQEDLFV</sequence>
<keyword evidence="11 12" id="KW-0407">Ion channel</keyword>
<keyword evidence="9" id="KW-0472">Membrane</keyword>
<keyword evidence="7" id="KW-0915">Sodium</keyword>
<reference evidence="13" key="1">
    <citation type="submission" date="2021-03" db="EMBL/GenBank/DDBJ databases">
        <authorList>
            <person name="Tran Van P."/>
        </authorList>
    </citation>
    <scope>NUCLEOTIDE SEQUENCE</scope>
</reference>
<evidence type="ECO:0000256" key="4">
    <source>
        <dbReference type="ARBA" id="ARBA00022461"/>
    </source>
</evidence>
<evidence type="ECO:0000256" key="3">
    <source>
        <dbReference type="ARBA" id="ARBA00022448"/>
    </source>
</evidence>
<comment type="caution">
    <text evidence="13">The sequence shown here is derived from an EMBL/GenBank/DDBJ whole genome shotgun (WGS) entry which is preliminary data.</text>
</comment>
<organism evidence="13 14">
    <name type="scientific">Timema podura</name>
    <name type="common">Walking stick</name>
    <dbReference type="NCBI Taxonomy" id="61482"/>
    <lineage>
        <taxon>Eukaryota</taxon>
        <taxon>Metazoa</taxon>
        <taxon>Ecdysozoa</taxon>
        <taxon>Arthropoda</taxon>
        <taxon>Hexapoda</taxon>
        <taxon>Insecta</taxon>
        <taxon>Pterygota</taxon>
        <taxon>Neoptera</taxon>
        <taxon>Polyneoptera</taxon>
        <taxon>Phasmatodea</taxon>
        <taxon>Timematodea</taxon>
        <taxon>Timematoidea</taxon>
        <taxon>Timematidae</taxon>
        <taxon>Timema</taxon>
    </lineage>
</organism>
<evidence type="ECO:0000256" key="10">
    <source>
        <dbReference type="ARBA" id="ARBA00023201"/>
    </source>
</evidence>
<comment type="similarity">
    <text evidence="2 12">Belongs to the amiloride-sensitive sodium channel (TC 1.A.6) family.</text>
</comment>
<evidence type="ECO:0000256" key="5">
    <source>
        <dbReference type="ARBA" id="ARBA00022692"/>
    </source>
</evidence>
<evidence type="ECO:0000256" key="9">
    <source>
        <dbReference type="ARBA" id="ARBA00023136"/>
    </source>
</evidence>
<keyword evidence="5 12" id="KW-0812">Transmembrane</keyword>
<keyword evidence="3 12" id="KW-0813">Transport</keyword>
<keyword evidence="8 12" id="KW-0406">Ion transport</keyword>
<keyword evidence="10 12" id="KW-0739">Sodium transport</keyword>
<dbReference type="EMBL" id="CAJPIN010047922">
    <property type="protein sequence ID" value="CAG2065898.1"/>
    <property type="molecule type" value="Genomic_DNA"/>
</dbReference>
<evidence type="ECO:0000256" key="8">
    <source>
        <dbReference type="ARBA" id="ARBA00023065"/>
    </source>
</evidence>
<evidence type="ECO:0000256" key="11">
    <source>
        <dbReference type="ARBA" id="ARBA00023303"/>
    </source>
</evidence>
<dbReference type="Gene3D" id="2.60.470.10">
    <property type="entry name" value="Acid-sensing ion channels like domains"/>
    <property type="match status" value="1"/>
</dbReference>
<evidence type="ECO:0000313" key="14">
    <source>
        <dbReference type="Proteomes" id="UP001153148"/>
    </source>
</evidence>
<dbReference type="Proteomes" id="UP001153148">
    <property type="component" value="Unassembled WGS sequence"/>
</dbReference>
<dbReference type="Pfam" id="PF00858">
    <property type="entry name" value="ASC"/>
    <property type="match status" value="1"/>
</dbReference>
<evidence type="ECO:0000256" key="7">
    <source>
        <dbReference type="ARBA" id="ARBA00023053"/>
    </source>
</evidence>